<proteinExistence type="inferred from homology"/>
<evidence type="ECO:0000259" key="9">
    <source>
        <dbReference type="SMART" id="SM00848"/>
    </source>
</evidence>
<comment type="similarity">
    <text evidence="1">Belongs to the peptidase C1 family.</text>
</comment>
<keyword evidence="2" id="KW-0645">Protease</keyword>
<dbReference type="CTD" id="337572"/>
<dbReference type="InterPro" id="IPR025660">
    <property type="entry name" value="Pept_his_AS"/>
</dbReference>
<dbReference type="ZFIN" id="ZDB-GENE-050626-55">
    <property type="gene designation" value="ctss2.2"/>
</dbReference>
<dbReference type="InterPro" id="IPR025661">
    <property type="entry name" value="Pept_asp_AS"/>
</dbReference>
<dbReference type="FunFam" id="3.90.70.10:FF:000006">
    <property type="entry name" value="Cathepsin S"/>
    <property type="match status" value="1"/>
</dbReference>
<dbReference type="Pfam" id="PF00112">
    <property type="entry name" value="Peptidase_C1"/>
    <property type="match status" value="1"/>
</dbReference>
<evidence type="ECO:0000256" key="7">
    <source>
        <dbReference type="SAM" id="SignalP"/>
    </source>
</evidence>
<dbReference type="PROSITE" id="PS00139">
    <property type="entry name" value="THIOL_PROTEASE_CYS"/>
    <property type="match status" value="1"/>
</dbReference>
<dbReference type="InterPro" id="IPR039417">
    <property type="entry name" value="Peptidase_C1A_papain-like"/>
</dbReference>
<organism evidence="10 11">
    <name type="scientific">Danio rerio</name>
    <name type="common">Zebrafish</name>
    <name type="synonym">Brachydanio rerio</name>
    <dbReference type="NCBI Taxonomy" id="7955"/>
    <lineage>
        <taxon>Eukaryota</taxon>
        <taxon>Metazoa</taxon>
        <taxon>Chordata</taxon>
        <taxon>Craniata</taxon>
        <taxon>Vertebrata</taxon>
        <taxon>Euteleostomi</taxon>
        <taxon>Actinopterygii</taxon>
        <taxon>Neopterygii</taxon>
        <taxon>Teleostei</taxon>
        <taxon>Ostariophysi</taxon>
        <taxon>Cypriniformes</taxon>
        <taxon>Danionidae</taxon>
        <taxon>Danioninae</taxon>
        <taxon>Danio</taxon>
    </lineage>
</organism>
<evidence type="ECO:0000256" key="2">
    <source>
        <dbReference type="ARBA" id="ARBA00022670"/>
    </source>
</evidence>
<keyword evidence="4" id="KW-0788">Thiol protease</keyword>
<dbReference type="Proteomes" id="UP000000437">
    <property type="component" value="Chromosome 16"/>
</dbReference>
<dbReference type="AlphaFoldDB" id="A0A8M3ATF0"/>
<feature type="domain" description="Cathepsin propeptide inhibitor" evidence="9">
    <location>
        <begin position="34"/>
        <end position="94"/>
    </location>
</feature>
<evidence type="ECO:0000256" key="4">
    <source>
        <dbReference type="ARBA" id="ARBA00022807"/>
    </source>
</evidence>
<keyword evidence="5" id="KW-0865">Zymogen</keyword>
<dbReference type="PROSITE" id="PS00639">
    <property type="entry name" value="THIOL_PROTEASE_HIS"/>
    <property type="match status" value="1"/>
</dbReference>
<keyword evidence="3" id="KW-0378">Hydrolase</keyword>
<keyword evidence="7" id="KW-0732">Signal</keyword>
<dbReference type="Gene3D" id="3.90.70.10">
    <property type="entry name" value="Cysteine proteinases"/>
    <property type="match status" value="1"/>
</dbReference>
<dbReference type="CDD" id="cd02248">
    <property type="entry name" value="Peptidase_C1A"/>
    <property type="match status" value="1"/>
</dbReference>
<dbReference type="InterPro" id="IPR013201">
    <property type="entry name" value="Prot_inhib_I29"/>
</dbReference>
<dbReference type="InterPro" id="IPR000668">
    <property type="entry name" value="Peptidase_C1A_C"/>
</dbReference>
<evidence type="ECO:0000256" key="1">
    <source>
        <dbReference type="ARBA" id="ARBA00008455"/>
    </source>
</evidence>
<dbReference type="GO" id="GO:0005764">
    <property type="term" value="C:lysosome"/>
    <property type="evidence" value="ECO:0000318"/>
    <property type="project" value="GO_Central"/>
</dbReference>
<evidence type="ECO:0000256" key="5">
    <source>
        <dbReference type="ARBA" id="ARBA00023145"/>
    </source>
</evidence>
<dbReference type="InterPro" id="IPR000169">
    <property type="entry name" value="Pept_cys_AS"/>
</dbReference>
<reference evidence="11" key="1">
    <citation type="submission" date="2025-08" db="UniProtKB">
        <authorList>
            <consortium name="RefSeq"/>
        </authorList>
    </citation>
    <scope>IDENTIFICATION</scope>
    <source>
        <strain evidence="11">Tuebingen</strain>
        <tissue evidence="11">Fibroblasts and whole tissue</tissue>
    </source>
</reference>
<dbReference type="GO" id="GO:0051603">
    <property type="term" value="P:proteolysis involved in protein catabolic process"/>
    <property type="evidence" value="ECO:0000318"/>
    <property type="project" value="GO_Central"/>
</dbReference>
<evidence type="ECO:0000256" key="3">
    <source>
        <dbReference type="ARBA" id="ARBA00022801"/>
    </source>
</evidence>
<dbReference type="AGR" id="ZFIN:ZDB-GENE-050626-55"/>
<feature type="signal peptide" evidence="7">
    <location>
        <begin position="1"/>
        <end position="24"/>
    </location>
</feature>
<dbReference type="RefSeq" id="XP_009290599.1">
    <property type="nucleotide sequence ID" value="XM_009292324.4"/>
</dbReference>
<dbReference type="OrthoDB" id="190265at2759"/>
<feature type="chain" id="PRO_5035481828" evidence="7">
    <location>
        <begin position="25"/>
        <end position="337"/>
    </location>
</feature>
<dbReference type="SUPFAM" id="SSF54001">
    <property type="entry name" value="Cysteine proteinases"/>
    <property type="match status" value="1"/>
</dbReference>
<dbReference type="PROSITE" id="PS00640">
    <property type="entry name" value="THIOL_PROTEASE_ASN"/>
    <property type="match status" value="1"/>
</dbReference>
<evidence type="ECO:0000313" key="10">
    <source>
        <dbReference type="Proteomes" id="UP000000437"/>
    </source>
</evidence>
<dbReference type="GeneID" id="337572"/>
<evidence type="ECO:0000259" key="8">
    <source>
        <dbReference type="SMART" id="SM00645"/>
    </source>
</evidence>
<dbReference type="InterPro" id="IPR038765">
    <property type="entry name" value="Papain-like_cys_pep_sf"/>
</dbReference>
<name>A0A8M3ATF0_DANRE</name>
<dbReference type="FunCoup" id="A0A8M3ATF0">
    <property type="interactions" value="488"/>
</dbReference>
<gene>
    <name evidence="11 12" type="primary">ctss2.2</name>
    <name evidence="11" type="synonym">ctssb.2</name>
    <name evidence="11" type="synonym">ctssb2</name>
    <name evidence="11" type="synonym">wu:fj84d06</name>
    <name evidence="11" type="synonym">zgc:111950</name>
    <name evidence="11" type="synonym">zgc:112489</name>
</gene>
<evidence type="ECO:0000256" key="6">
    <source>
        <dbReference type="ARBA" id="ARBA00023157"/>
    </source>
</evidence>
<dbReference type="InterPro" id="IPR013128">
    <property type="entry name" value="Peptidase_C1A"/>
</dbReference>
<dbReference type="SMART" id="SM00645">
    <property type="entry name" value="Pept_C1"/>
    <property type="match status" value="1"/>
</dbReference>
<accession>A0A8M3ATF0</accession>
<dbReference type="PANTHER" id="PTHR12411">
    <property type="entry name" value="CYSTEINE PROTEASE FAMILY C1-RELATED"/>
    <property type="match status" value="1"/>
</dbReference>
<dbReference type="SMART" id="SM00848">
    <property type="entry name" value="Inhibitor_I29"/>
    <property type="match status" value="1"/>
</dbReference>
<sequence>MCFSRQTMMFGSLLFAVCCSAALAHFNTNLDQHWELWKKKHVKLYSCEDEEVGRRELWERNLELIAIHNLEASMGMHSYDLAINHMADMTTEEILQTLAVTRVPPGFKRPTAEYVSSSFAVVPDTLDWRDKGYVTSVKNQGACGSCWAFSSVGALEGQLMKTTGKLVDLSPQNLVDCSSKYGNLGCNGGYMSQAFQYVIDNGGIDSESSYPYQGTQGSCRYDPSQRAANCTSYKFVSQGDEQALKEALANIGPVSVAIDATRPQFIFYRSGVYDDPSCTQKVNHGVLAVGYGTLSGQDYWLVKNSWGAGFGDGGYIRIARNKNNMCGIASEACYPIV</sequence>
<keyword evidence="6" id="KW-1015">Disulfide bond</keyword>
<feature type="domain" description="Peptidase C1A papain C-terminal" evidence="8">
    <location>
        <begin position="122"/>
        <end position="336"/>
    </location>
</feature>
<dbReference type="Pfam" id="PF08246">
    <property type="entry name" value="Inhibitor_I29"/>
    <property type="match status" value="1"/>
</dbReference>
<dbReference type="GO" id="GO:0005615">
    <property type="term" value="C:extracellular space"/>
    <property type="evidence" value="ECO:0000318"/>
    <property type="project" value="GO_Central"/>
</dbReference>
<evidence type="ECO:0000313" key="11">
    <source>
        <dbReference type="RefSeq" id="XP_009290599.1"/>
    </source>
</evidence>
<dbReference type="PRINTS" id="PR00705">
    <property type="entry name" value="PAPAIN"/>
</dbReference>
<keyword evidence="10" id="KW-1185">Reference proteome</keyword>
<dbReference type="GO" id="GO:0004197">
    <property type="term" value="F:cysteine-type endopeptidase activity"/>
    <property type="evidence" value="ECO:0000318"/>
    <property type="project" value="GO_Central"/>
</dbReference>
<protein>
    <submittedName>
        <fullName evidence="11">Cathepsin S, ortholog 2, tandem duplicate 2 isoform X1</fullName>
    </submittedName>
</protein>
<evidence type="ECO:0000313" key="12">
    <source>
        <dbReference type="ZFIN" id="ZDB-GENE-050626-55"/>
    </source>
</evidence>